<dbReference type="Proteomes" id="UP000266441">
    <property type="component" value="Unassembled WGS sequence"/>
</dbReference>
<keyword evidence="3" id="KW-1185">Reference proteome</keyword>
<dbReference type="OrthoDB" id="9786549at2"/>
<dbReference type="GO" id="GO:0002161">
    <property type="term" value="F:aminoacyl-tRNA deacylase activity"/>
    <property type="evidence" value="ECO:0007669"/>
    <property type="project" value="InterPro"/>
</dbReference>
<proteinExistence type="predicted"/>
<dbReference type="Pfam" id="PF04073">
    <property type="entry name" value="tRNA_edit"/>
    <property type="match status" value="1"/>
</dbReference>
<dbReference type="EMBL" id="QWET01000028">
    <property type="protein sequence ID" value="RIH63027.1"/>
    <property type="molecule type" value="Genomic_DNA"/>
</dbReference>
<gene>
    <name evidence="2" type="ORF">D1164_22010</name>
</gene>
<evidence type="ECO:0000313" key="2">
    <source>
        <dbReference type="EMBL" id="RIH63027.1"/>
    </source>
</evidence>
<organism evidence="2 3">
    <name type="scientific">Mariniphaga sediminis</name>
    <dbReference type="NCBI Taxonomy" id="1628158"/>
    <lineage>
        <taxon>Bacteria</taxon>
        <taxon>Pseudomonadati</taxon>
        <taxon>Bacteroidota</taxon>
        <taxon>Bacteroidia</taxon>
        <taxon>Marinilabiliales</taxon>
        <taxon>Prolixibacteraceae</taxon>
        <taxon>Mariniphaga</taxon>
    </lineage>
</organism>
<feature type="domain" description="YbaK/aminoacyl-tRNA synthetase-associated" evidence="1">
    <location>
        <begin position="22"/>
        <end position="142"/>
    </location>
</feature>
<dbReference type="InterPro" id="IPR007214">
    <property type="entry name" value="YbaK/aa-tRNA-synth-assoc-dom"/>
</dbReference>
<dbReference type="SUPFAM" id="SSF55826">
    <property type="entry name" value="YbaK/ProRS associated domain"/>
    <property type="match status" value="1"/>
</dbReference>
<sequence length="170" mass="19616">MPVKKLKTFLDGNNIKYVSIKHSNAYTSQEIASSAHVSGKEFAKTVMIKMDEKMAMAVLPASYHIDFEKMKKTLESDKVTLANEAEFKYHFPDCEVGAMPPFGNLYNMDVFVAEALTRNEEIAFNAGTHTELIKMRYKDFEQLVKPKIFQFSWRTISFPKDPSERWQDDL</sequence>
<reference evidence="2 3" key="1">
    <citation type="journal article" date="2015" name="Int. J. Syst. Evol. Microbiol.">
        <title>Mariniphaga sediminis sp. nov., isolated from coastal sediment.</title>
        <authorList>
            <person name="Wang F.Q."/>
            <person name="Shen Q.Y."/>
            <person name="Chen G.J."/>
            <person name="Du Z.J."/>
        </authorList>
    </citation>
    <scope>NUCLEOTIDE SEQUENCE [LARGE SCALE GENOMIC DNA]</scope>
    <source>
        <strain evidence="2 3">SY21</strain>
    </source>
</reference>
<comment type="caution">
    <text evidence="2">The sequence shown here is derived from an EMBL/GenBank/DDBJ whole genome shotgun (WGS) entry which is preliminary data.</text>
</comment>
<dbReference type="PANTHER" id="PTHR30411:SF9">
    <property type="entry name" value="MULTIFUNCTIONAL SER_THR-TRNA DEACYLASE PROXP-Y"/>
    <property type="match status" value="1"/>
</dbReference>
<dbReference type="PANTHER" id="PTHR30411">
    <property type="entry name" value="CYTOPLASMIC PROTEIN"/>
    <property type="match status" value="1"/>
</dbReference>
<evidence type="ECO:0000313" key="3">
    <source>
        <dbReference type="Proteomes" id="UP000266441"/>
    </source>
</evidence>
<protein>
    <submittedName>
        <fullName evidence="2">Deacylase</fullName>
    </submittedName>
</protein>
<dbReference type="InterPro" id="IPR036754">
    <property type="entry name" value="YbaK/aa-tRNA-synt-asso_dom_sf"/>
</dbReference>
<dbReference type="RefSeq" id="WP_119352064.1">
    <property type="nucleotide sequence ID" value="NZ_JBFHKJ010000135.1"/>
</dbReference>
<evidence type="ECO:0000259" key="1">
    <source>
        <dbReference type="Pfam" id="PF04073"/>
    </source>
</evidence>
<accession>A0A399CU20</accession>
<name>A0A399CU20_9BACT</name>
<dbReference type="AlphaFoldDB" id="A0A399CU20"/>
<dbReference type="Gene3D" id="3.90.960.10">
    <property type="entry name" value="YbaK/aminoacyl-tRNA synthetase-associated domain"/>
    <property type="match status" value="1"/>
</dbReference>